<dbReference type="Pfam" id="PF00126">
    <property type="entry name" value="HTH_1"/>
    <property type="match status" value="1"/>
</dbReference>
<dbReference type="KEGG" id="bav:BAV0529"/>
<evidence type="ECO:0000313" key="6">
    <source>
        <dbReference type="EMBL" id="CAJ48134.1"/>
    </source>
</evidence>
<keyword evidence="7" id="KW-1185">Reference proteome</keyword>
<dbReference type="Gene3D" id="1.10.10.10">
    <property type="entry name" value="Winged helix-like DNA-binding domain superfamily/Winged helix DNA-binding domain"/>
    <property type="match status" value="1"/>
</dbReference>
<dbReference type="HOGENOM" id="CLU_039613_39_0_4"/>
<name>Q2KYC5_BORA1</name>
<dbReference type="STRING" id="360910.BAV0529"/>
<organism evidence="6 7">
    <name type="scientific">Bordetella avium (strain 197N)</name>
    <dbReference type="NCBI Taxonomy" id="360910"/>
    <lineage>
        <taxon>Bacteria</taxon>
        <taxon>Pseudomonadati</taxon>
        <taxon>Pseudomonadota</taxon>
        <taxon>Betaproteobacteria</taxon>
        <taxon>Burkholderiales</taxon>
        <taxon>Alcaligenaceae</taxon>
        <taxon>Bordetella</taxon>
    </lineage>
</organism>
<dbReference type="Pfam" id="PF03466">
    <property type="entry name" value="LysR_substrate"/>
    <property type="match status" value="1"/>
</dbReference>
<keyword evidence="2" id="KW-0805">Transcription regulation</keyword>
<proteinExistence type="inferred from homology"/>
<dbReference type="InterPro" id="IPR000847">
    <property type="entry name" value="LysR_HTH_N"/>
</dbReference>
<keyword evidence="4" id="KW-0804">Transcription</keyword>
<reference evidence="6 7" key="1">
    <citation type="journal article" date="2006" name="J. Bacteriol.">
        <title>Comparison of the genome sequence of the poultry pathogen Bordetella avium with those of B. bronchiseptica, B. pertussis, and B. parapertussis reveals extensive diversity in surface structures associated with host interaction.</title>
        <authorList>
            <person name="Sebaihia M."/>
            <person name="Preston A."/>
            <person name="Maskell D.J."/>
            <person name="Kuzmiak H."/>
            <person name="Connell T.D."/>
            <person name="King N.D."/>
            <person name="Orndorff P.E."/>
            <person name="Miyamoto D.M."/>
            <person name="Thomson N.R."/>
            <person name="Harris D."/>
            <person name="Goble A."/>
            <person name="Lord A."/>
            <person name="Murphy L."/>
            <person name="Quail M.A."/>
            <person name="Rutter S."/>
            <person name="Squares R."/>
            <person name="Squares S."/>
            <person name="Woodward J."/>
            <person name="Parkhill J."/>
            <person name="Temple L.M."/>
        </authorList>
    </citation>
    <scope>NUCLEOTIDE SEQUENCE [LARGE SCALE GENOMIC DNA]</scope>
    <source>
        <strain evidence="6 7">197N</strain>
    </source>
</reference>
<feature type="domain" description="HTH lysR-type" evidence="5">
    <location>
        <begin position="13"/>
        <end position="70"/>
    </location>
</feature>
<evidence type="ECO:0000256" key="1">
    <source>
        <dbReference type="ARBA" id="ARBA00009437"/>
    </source>
</evidence>
<dbReference type="InterPro" id="IPR005119">
    <property type="entry name" value="LysR_subst-bd"/>
</dbReference>
<dbReference type="InterPro" id="IPR036388">
    <property type="entry name" value="WH-like_DNA-bd_sf"/>
</dbReference>
<dbReference type="InterPro" id="IPR036390">
    <property type="entry name" value="WH_DNA-bd_sf"/>
</dbReference>
<dbReference type="SUPFAM" id="SSF46785">
    <property type="entry name" value="Winged helix' DNA-binding domain"/>
    <property type="match status" value="1"/>
</dbReference>
<evidence type="ECO:0000259" key="5">
    <source>
        <dbReference type="PROSITE" id="PS50931"/>
    </source>
</evidence>
<sequence length="306" mass="33662">MNKGGVVDALRKLDLNLLVVFQHLLEERNISAVARRLDLSQPAVSNALRRLRLAFGDELFVRTAQGMLPTPLAEGMGGQVSEALSLLSHLADAAQPFDPATSQRRLRIAMSDAGEIHFMPTLMELCARHVPGVRIDSLRCTDLQRELDTGRVDLALGAFDGLGSGIVQRMLFRQGYATLFRAGHPRAYAGMSARAFRAEQHLVVSRAAPDGQINQALERAGVVLQEQFSVPHFAAVPYIVSTTDLLATVPEKLAASAAPRFGLQVLTLPIKVPLLQTNLYWHRRFQRDGANQWLRGLIIDTFADRA</sequence>
<dbReference type="InterPro" id="IPR050389">
    <property type="entry name" value="LysR-type_TF"/>
</dbReference>
<dbReference type="GO" id="GO:0003700">
    <property type="term" value="F:DNA-binding transcription factor activity"/>
    <property type="evidence" value="ECO:0007669"/>
    <property type="project" value="InterPro"/>
</dbReference>
<evidence type="ECO:0000256" key="3">
    <source>
        <dbReference type="ARBA" id="ARBA00023125"/>
    </source>
</evidence>
<dbReference type="RefSeq" id="WP_012416225.1">
    <property type="nucleotide sequence ID" value="NC_010645.1"/>
</dbReference>
<dbReference type="CDD" id="cd08459">
    <property type="entry name" value="PBP2_DntR_NahR_LinR_like"/>
    <property type="match status" value="1"/>
</dbReference>
<dbReference type="eggNOG" id="COG0583">
    <property type="taxonomic scope" value="Bacteria"/>
</dbReference>
<dbReference type="PROSITE" id="PS50931">
    <property type="entry name" value="HTH_LYSR"/>
    <property type="match status" value="1"/>
</dbReference>
<accession>Q2KYC5</accession>
<dbReference type="Proteomes" id="UP000001977">
    <property type="component" value="Chromosome"/>
</dbReference>
<comment type="similarity">
    <text evidence="1">Belongs to the LysR transcriptional regulatory family.</text>
</comment>
<dbReference type="AlphaFoldDB" id="Q2KYC5"/>
<dbReference type="Gene3D" id="3.40.190.10">
    <property type="entry name" value="Periplasmic binding protein-like II"/>
    <property type="match status" value="2"/>
</dbReference>
<evidence type="ECO:0000313" key="7">
    <source>
        <dbReference type="Proteomes" id="UP000001977"/>
    </source>
</evidence>
<dbReference type="PANTHER" id="PTHR30118:SF15">
    <property type="entry name" value="TRANSCRIPTIONAL REGULATORY PROTEIN"/>
    <property type="match status" value="1"/>
</dbReference>
<dbReference type="GO" id="GO:0003677">
    <property type="term" value="F:DNA binding"/>
    <property type="evidence" value="ECO:0007669"/>
    <property type="project" value="UniProtKB-KW"/>
</dbReference>
<evidence type="ECO:0000256" key="2">
    <source>
        <dbReference type="ARBA" id="ARBA00023015"/>
    </source>
</evidence>
<dbReference type="SUPFAM" id="SSF53850">
    <property type="entry name" value="Periplasmic binding protein-like II"/>
    <property type="match status" value="1"/>
</dbReference>
<dbReference type="PANTHER" id="PTHR30118">
    <property type="entry name" value="HTH-TYPE TRANSCRIPTIONAL REGULATOR LEUO-RELATED"/>
    <property type="match status" value="1"/>
</dbReference>
<dbReference type="EMBL" id="AM167904">
    <property type="protein sequence ID" value="CAJ48134.1"/>
    <property type="molecule type" value="Genomic_DNA"/>
</dbReference>
<gene>
    <name evidence="6" type="ordered locus">BAV0529</name>
</gene>
<dbReference type="PRINTS" id="PR00039">
    <property type="entry name" value="HTHLYSR"/>
</dbReference>
<evidence type="ECO:0000256" key="4">
    <source>
        <dbReference type="ARBA" id="ARBA00023163"/>
    </source>
</evidence>
<keyword evidence="3" id="KW-0238">DNA-binding</keyword>
<protein>
    <submittedName>
        <fullName evidence="6">LysR-family transcriptional regulator</fullName>
    </submittedName>
</protein>